<dbReference type="GeneID" id="93326936"/>
<dbReference type="Proteomes" id="UP000229011">
    <property type="component" value="Unassembled WGS sequence"/>
</dbReference>
<evidence type="ECO:0000313" key="2">
    <source>
        <dbReference type="Proteomes" id="UP000229011"/>
    </source>
</evidence>
<comment type="caution">
    <text evidence="1">The sequence shown here is derived from an EMBL/GenBank/DDBJ whole genome shotgun (WGS) entry which is preliminary data.</text>
</comment>
<proteinExistence type="predicted"/>
<reference evidence="1 2" key="1">
    <citation type="submission" date="2017-11" db="EMBL/GenBank/DDBJ databases">
        <title>Genome sequencing of Fusobacterium periodonticum KCOM 1259.</title>
        <authorList>
            <person name="Kook J.-K."/>
            <person name="Park S.-N."/>
            <person name="Lim Y.K."/>
        </authorList>
    </citation>
    <scope>NUCLEOTIDE SEQUENCE [LARGE SCALE GENOMIC DNA]</scope>
    <source>
        <strain evidence="1 2">KCOM 1259</strain>
    </source>
</reference>
<organism evidence="1 2">
    <name type="scientific">Fusobacterium pseudoperiodonticum</name>
    <dbReference type="NCBI Taxonomy" id="2663009"/>
    <lineage>
        <taxon>Bacteria</taxon>
        <taxon>Fusobacteriati</taxon>
        <taxon>Fusobacteriota</taxon>
        <taxon>Fusobacteriia</taxon>
        <taxon>Fusobacteriales</taxon>
        <taxon>Fusobacteriaceae</taxon>
        <taxon>Fusobacterium</taxon>
    </lineage>
</organism>
<sequence>MDGVANVVGGNAGNVIRDKHLEELFNIDKIRAQEEGRIFYINKQKLNPFTAHSFIYAGQKITTPSYRKWQKIRNGYDDILRLFNSDTYKDFFIIKKKKKWKW</sequence>
<protein>
    <submittedName>
        <fullName evidence="1">Uncharacterized protein</fullName>
    </submittedName>
</protein>
<gene>
    <name evidence="1" type="ORF">CTM71_00395</name>
</gene>
<dbReference type="RefSeq" id="WP_099957804.1">
    <property type="nucleotide sequence ID" value="NZ_PEQY01000001.1"/>
</dbReference>
<dbReference type="EMBL" id="PEQY01000001">
    <property type="protein sequence ID" value="PIM79025.1"/>
    <property type="molecule type" value="Genomic_DNA"/>
</dbReference>
<name>A0A2G9EDT2_9FUSO</name>
<evidence type="ECO:0000313" key="1">
    <source>
        <dbReference type="EMBL" id="PIM79025.1"/>
    </source>
</evidence>
<dbReference type="AlphaFoldDB" id="A0A2G9EDT2"/>
<accession>A0A2G9EDT2</accession>